<dbReference type="PANTHER" id="PTHR40465">
    <property type="entry name" value="CHROMOSOME 1, WHOLE GENOME SHOTGUN SEQUENCE"/>
    <property type="match status" value="1"/>
</dbReference>
<keyword evidence="2" id="KW-0472">Membrane</keyword>
<name>A0A4S4M0B6_9AGAM</name>
<feature type="transmembrane region" description="Helical" evidence="2">
    <location>
        <begin position="158"/>
        <end position="180"/>
    </location>
</feature>
<evidence type="ECO:0000313" key="5">
    <source>
        <dbReference type="Proteomes" id="UP000310158"/>
    </source>
</evidence>
<feature type="region of interest" description="Disordered" evidence="1">
    <location>
        <begin position="255"/>
        <end position="276"/>
    </location>
</feature>
<feature type="transmembrane region" description="Helical" evidence="2">
    <location>
        <begin position="48"/>
        <end position="73"/>
    </location>
</feature>
<sequence>MADSNPARPIYGPTLVGIYFNILLYGITILQSYLYYANFTRDKRWIKVFIVVLVLADTVNTAFDMAFIYDALIDHWANSEYIQTASWIFRTDPAMTAVIAMMVQLFFAWRVKVLTSNWYATIAIAAFSFVQFAGGLSTSILIGKFPKFLDFQNFKPAVIIWLAGSAVCDCLITFILVLYLRRYKTGFNSTDDIVDRIIRLTVQTGLITSVVAVIDLCLYLTNPTGLHLAFNMPLSKLYTNSLLSSLNARNGWAFNSSSDPSPSTNDRRSKRHPDVITLGTSSVRPEVYVNVESHEMTDSPRLDRDMKHADSDHTFEGSISVDVKTGQTNAV</sequence>
<dbReference type="Pfam" id="PF20152">
    <property type="entry name" value="DUF6534"/>
    <property type="match status" value="1"/>
</dbReference>
<evidence type="ECO:0000313" key="4">
    <source>
        <dbReference type="EMBL" id="THH18235.1"/>
    </source>
</evidence>
<accession>A0A4S4M0B6</accession>
<dbReference type="AlphaFoldDB" id="A0A4S4M0B6"/>
<feature type="domain" description="DUF6534" evidence="3">
    <location>
        <begin position="165"/>
        <end position="250"/>
    </location>
</feature>
<gene>
    <name evidence="4" type="ORF">EW146_g2704</name>
</gene>
<dbReference type="OrthoDB" id="3183258at2759"/>
<dbReference type="InterPro" id="IPR045339">
    <property type="entry name" value="DUF6534"/>
</dbReference>
<dbReference type="EMBL" id="SGPL01000082">
    <property type="protein sequence ID" value="THH18235.1"/>
    <property type="molecule type" value="Genomic_DNA"/>
</dbReference>
<feature type="transmembrane region" description="Helical" evidence="2">
    <location>
        <begin position="16"/>
        <end position="36"/>
    </location>
</feature>
<reference evidence="4 5" key="1">
    <citation type="submission" date="2019-02" db="EMBL/GenBank/DDBJ databases">
        <title>Genome sequencing of the rare red list fungi Bondarzewia mesenterica.</title>
        <authorList>
            <person name="Buettner E."/>
            <person name="Kellner H."/>
        </authorList>
    </citation>
    <scope>NUCLEOTIDE SEQUENCE [LARGE SCALE GENOMIC DNA]</scope>
    <source>
        <strain evidence="4 5">DSM 108281</strain>
    </source>
</reference>
<feature type="region of interest" description="Disordered" evidence="1">
    <location>
        <begin position="293"/>
        <end position="331"/>
    </location>
</feature>
<evidence type="ECO:0000256" key="2">
    <source>
        <dbReference type="SAM" id="Phobius"/>
    </source>
</evidence>
<dbReference type="Proteomes" id="UP000310158">
    <property type="component" value="Unassembled WGS sequence"/>
</dbReference>
<feature type="compositionally biased region" description="Basic and acidic residues" evidence="1">
    <location>
        <begin position="293"/>
        <end position="315"/>
    </location>
</feature>
<keyword evidence="5" id="KW-1185">Reference proteome</keyword>
<feature type="transmembrane region" description="Helical" evidence="2">
    <location>
        <begin position="200"/>
        <end position="221"/>
    </location>
</feature>
<comment type="caution">
    <text evidence="4">The sequence shown here is derived from an EMBL/GenBank/DDBJ whole genome shotgun (WGS) entry which is preliminary data.</text>
</comment>
<evidence type="ECO:0000256" key="1">
    <source>
        <dbReference type="SAM" id="MobiDB-lite"/>
    </source>
</evidence>
<proteinExistence type="predicted"/>
<feature type="transmembrane region" description="Helical" evidence="2">
    <location>
        <begin position="93"/>
        <end position="111"/>
    </location>
</feature>
<keyword evidence="2" id="KW-1133">Transmembrane helix</keyword>
<evidence type="ECO:0000259" key="3">
    <source>
        <dbReference type="Pfam" id="PF20152"/>
    </source>
</evidence>
<feature type="transmembrane region" description="Helical" evidence="2">
    <location>
        <begin position="118"/>
        <end position="142"/>
    </location>
</feature>
<feature type="compositionally biased region" description="Low complexity" evidence="1">
    <location>
        <begin position="255"/>
        <end position="264"/>
    </location>
</feature>
<organism evidence="4 5">
    <name type="scientific">Bondarzewia mesenterica</name>
    <dbReference type="NCBI Taxonomy" id="1095465"/>
    <lineage>
        <taxon>Eukaryota</taxon>
        <taxon>Fungi</taxon>
        <taxon>Dikarya</taxon>
        <taxon>Basidiomycota</taxon>
        <taxon>Agaricomycotina</taxon>
        <taxon>Agaricomycetes</taxon>
        <taxon>Russulales</taxon>
        <taxon>Bondarzewiaceae</taxon>
        <taxon>Bondarzewia</taxon>
    </lineage>
</organism>
<keyword evidence="2" id="KW-0812">Transmembrane</keyword>
<protein>
    <recommendedName>
        <fullName evidence="3">DUF6534 domain-containing protein</fullName>
    </recommendedName>
</protein>
<dbReference type="PANTHER" id="PTHR40465:SF1">
    <property type="entry name" value="DUF6534 DOMAIN-CONTAINING PROTEIN"/>
    <property type="match status" value="1"/>
</dbReference>